<evidence type="ECO:0000256" key="1">
    <source>
        <dbReference type="SAM" id="MobiDB-lite"/>
    </source>
</evidence>
<feature type="region of interest" description="Disordered" evidence="1">
    <location>
        <begin position="716"/>
        <end position="753"/>
    </location>
</feature>
<keyword evidence="2" id="KW-0418">Kinase</keyword>
<feature type="compositionally biased region" description="Basic and acidic residues" evidence="1">
    <location>
        <begin position="107"/>
        <end position="147"/>
    </location>
</feature>
<feature type="region of interest" description="Disordered" evidence="1">
    <location>
        <begin position="90"/>
        <end position="235"/>
    </location>
</feature>
<keyword evidence="3" id="KW-1185">Reference proteome</keyword>
<feature type="compositionally biased region" description="Polar residues" evidence="1">
    <location>
        <begin position="663"/>
        <end position="672"/>
    </location>
</feature>
<organism evidence="2 3">
    <name type="scientific">Trichostrongylus colubriformis</name>
    <name type="common">Black scour worm</name>
    <dbReference type="NCBI Taxonomy" id="6319"/>
    <lineage>
        <taxon>Eukaryota</taxon>
        <taxon>Metazoa</taxon>
        <taxon>Ecdysozoa</taxon>
        <taxon>Nematoda</taxon>
        <taxon>Chromadorea</taxon>
        <taxon>Rhabditida</taxon>
        <taxon>Rhabditina</taxon>
        <taxon>Rhabditomorpha</taxon>
        <taxon>Strongyloidea</taxon>
        <taxon>Trichostrongylidae</taxon>
        <taxon>Trichostrongylus</taxon>
    </lineage>
</organism>
<feature type="compositionally biased region" description="Polar residues" evidence="1">
    <location>
        <begin position="569"/>
        <end position="586"/>
    </location>
</feature>
<dbReference type="GO" id="GO:0016301">
    <property type="term" value="F:kinase activity"/>
    <property type="evidence" value="ECO:0007669"/>
    <property type="project" value="UniProtKB-KW"/>
</dbReference>
<feature type="compositionally biased region" description="Acidic residues" evidence="1">
    <location>
        <begin position="609"/>
        <end position="627"/>
    </location>
</feature>
<feature type="compositionally biased region" description="Basic and acidic residues" evidence="1">
    <location>
        <begin position="641"/>
        <end position="653"/>
    </location>
</feature>
<feature type="region of interest" description="Disordered" evidence="1">
    <location>
        <begin position="1077"/>
        <end position="1182"/>
    </location>
</feature>
<feature type="compositionally biased region" description="Acidic residues" evidence="1">
    <location>
        <begin position="426"/>
        <end position="447"/>
    </location>
</feature>
<feature type="compositionally biased region" description="Basic and acidic residues" evidence="1">
    <location>
        <begin position="599"/>
        <end position="608"/>
    </location>
</feature>
<feature type="compositionally biased region" description="Basic and acidic residues" evidence="1">
    <location>
        <begin position="1098"/>
        <end position="1113"/>
    </location>
</feature>
<dbReference type="EMBL" id="WIXE01017638">
    <property type="protein sequence ID" value="KAK5971560.1"/>
    <property type="molecule type" value="Genomic_DNA"/>
</dbReference>
<feature type="compositionally biased region" description="Basic and acidic residues" evidence="1">
    <location>
        <begin position="1165"/>
        <end position="1176"/>
    </location>
</feature>
<gene>
    <name evidence="2" type="ORF">GCK32_005972</name>
</gene>
<reference evidence="2 3" key="1">
    <citation type="submission" date="2019-10" db="EMBL/GenBank/DDBJ databases">
        <title>Assembly and Annotation for the nematode Trichostrongylus colubriformis.</title>
        <authorList>
            <person name="Martin J."/>
        </authorList>
    </citation>
    <scope>NUCLEOTIDE SEQUENCE [LARGE SCALE GENOMIC DNA]</scope>
    <source>
        <strain evidence="2">G859</strain>
        <tissue evidence="2">Whole worm</tissue>
    </source>
</reference>
<feature type="compositionally biased region" description="Polar residues" evidence="1">
    <location>
        <begin position="1138"/>
        <end position="1152"/>
    </location>
</feature>
<comment type="caution">
    <text evidence="2">The sequence shown here is derived from an EMBL/GenBank/DDBJ whole genome shotgun (WGS) entry which is preliminary data.</text>
</comment>
<proteinExistence type="predicted"/>
<evidence type="ECO:0000313" key="2">
    <source>
        <dbReference type="EMBL" id="KAK5971560.1"/>
    </source>
</evidence>
<protein>
    <submittedName>
        <fullName evidence="2">Protein kinase domain-containing protein</fullName>
    </submittedName>
</protein>
<dbReference type="Proteomes" id="UP001331761">
    <property type="component" value="Unassembled WGS sequence"/>
</dbReference>
<keyword evidence="2" id="KW-0808">Transferase</keyword>
<accession>A0AAN8FKN6</accession>
<feature type="region of interest" description="Disordered" evidence="1">
    <location>
        <begin position="405"/>
        <end position="447"/>
    </location>
</feature>
<name>A0AAN8FKN6_TRICO</name>
<feature type="region of interest" description="Disordered" evidence="1">
    <location>
        <begin position="563"/>
        <end position="687"/>
    </location>
</feature>
<evidence type="ECO:0000313" key="3">
    <source>
        <dbReference type="Proteomes" id="UP001331761"/>
    </source>
</evidence>
<feature type="compositionally biased region" description="Polar residues" evidence="1">
    <location>
        <begin position="158"/>
        <end position="167"/>
    </location>
</feature>
<feature type="region of interest" description="Disordered" evidence="1">
    <location>
        <begin position="338"/>
        <end position="370"/>
    </location>
</feature>
<sequence>MLIRNMLRVNPERRADIFDIASHWWLNLEENMPVIQELPENQITDHTPLTERAETMVVQDLADETDVFMEFGHLSNETRKKIEEFRRRRKQAEEYNENSPVKPPKTARKDGKSTVEMKSEDKSLRGVPDQIKEKESDDPLERLRQIENRLGQQRKRSTASNVSQTALSEKEVPPPGETPVQDITAGKAVGASQTVEPKRQTTPEQPEDPKPAPARNEAPARVPTRQDAASRAPSFVPVTNEPEAVIAPARRLSATPRTPMSAAAYRLEVDSLNMLMNQVLEQMEKGPVSLNLVARIKAHPMYDARPMVKELLESIIAAQPEQVQRETSKLVQQRSQEVARKNQQRAAFDVQKPSIAPKRPDKLSRSGFGERPWHSVEVGFDPDEESDLETNLQQAATCAVSDVTVEERDDQTVPSPKTPVVAETLKEEEDEADSEDEEDYTDSEMEELAEEVEQKIVVEQSDALPPPDPVVVQPQYLDAFDRGLVKRQSKGKYQHSRVDMYGRGVSMECESPTLPRKPLGGPQPTNEQSPFLFDKAKKIIMQYPGRPDLSEIEDGLVKKKKEWLKTQDPDQQGAGSDVSITPTPSCVGSLPPRSPPMIEGEHEEATHSEEEESEACSEEESEEESETEVQNRQSRGAIIGEVRRDGDKIEPKAPEMVARKLSFMQSAPASIHTSPSPEPPRTPTSPSNYYVTVAEVKKPNMPKPYTRTGGANLISTQVTIEPKTAPKKPQDVKTGEQRLSAAPEEASTRGKESWESAAAYIRRKNRDRRIRNRTIGSTEEALRDLDRVTESLYDDLPLSPTSQGQYSPMGTDPFYAHHAALPGSSLINYVRPRYHDDSYRKPDEEANRYSAAVAREELRAYDHLPEPLDYNRTAPYGVGDMRNYYSSNASPSYTRKFDENQSWASEPRRFEVYKTRAERDAERNVHAPSGAPSYRPASYYSAAGDRPLTTFAYRKPEDSFKADAYRPGETYRNRFEENYPYKRVPYEYEKGAISGTDYHIMPSSTAISQEANSSIPNRFRPTTRRINDRPAYVRTRSMDRKQGFGDEYDYTAHLRNRHITPEPLVDYAYVNYHDTSNGRASMTRDDKGQPRSILKNKQSVDVEQRSGGDEAVSRGEGSAAVGPVRSVIDRLRRHLSSEKSTSPTATQQTNMGAGSRAGPLGTTSRDARERTVEENPKKKRSILPFNRRRTSEVRMGADGKLVTNGYDDSQYKRPSSPIEKIKSLFRKNDNTGTSSALPSSDYYTGRYSGNIGNDKVYSAYPSTNVAGAREAYVPQYRKYPGSTTRDPSSVLNRYSYTPGLTDQRRHWALGLGSSSCTTQPMTLCSFVPFSPISGLVNNITWRYSAMLKQRFVYIGFA</sequence>
<feature type="region of interest" description="Disordered" evidence="1">
    <location>
        <begin position="507"/>
        <end position="529"/>
    </location>
</feature>